<evidence type="ECO:0000313" key="2">
    <source>
        <dbReference type="EMBL" id="QEE26959.1"/>
    </source>
</evidence>
<feature type="transmembrane region" description="Helical" evidence="1">
    <location>
        <begin position="432"/>
        <end position="454"/>
    </location>
</feature>
<gene>
    <name evidence="2" type="ORF">FTW19_02420</name>
</gene>
<organism evidence="2 3">
    <name type="scientific">Terriglobus albidus</name>
    <dbReference type="NCBI Taxonomy" id="1592106"/>
    <lineage>
        <taxon>Bacteria</taxon>
        <taxon>Pseudomonadati</taxon>
        <taxon>Acidobacteriota</taxon>
        <taxon>Terriglobia</taxon>
        <taxon>Terriglobales</taxon>
        <taxon>Acidobacteriaceae</taxon>
        <taxon>Terriglobus</taxon>
    </lineage>
</organism>
<keyword evidence="1" id="KW-0472">Membrane</keyword>
<dbReference type="RefSeq" id="WP_147646155.1">
    <property type="nucleotide sequence ID" value="NZ_CP042806.1"/>
</dbReference>
<dbReference type="KEGG" id="talb:FTW19_02420"/>
<feature type="transmembrane region" description="Helical" evidence="1">
    <location>
        <begin position="6"/>
        <end position="31"/>
    </location>
</feature>
<evidence type="ECO:0000313" key="3">
    <source>
        <dbReference type="Proteomes" id="UP000321820"/>
    </source>
</evidence>
<dbReference type="Proteomes" id="UP000321820">
    <property type="component" value="Chromosome"/>
</dbReference>
<name>A0A5B9E595_9BACT</name>
<keyword evidence="1" id="KW-1133">Transmembrane helix</keyword>
<evidence type="ECO:0008006" key="4">
    <source>
        <dbReference type="Google" id="ProtNLM"/>
    </source>
</evidence>
<accession>A0A5B9E595</accession>
<reference evidence="2 3" key="1">
    <citation type="submission" date="2019-08" db="EMBL/GenBank/DDBJ databases">
        <title>Complete genome sequence of Terriglobus albidus strain ORNL.</title>
        <authorList>
            <person name="Podar M."/>
        </authorList>
    </citation>
    <scope>NUCLEOTIDE SEQUENCE [LARGE SCALE GENOMIC DNA]</scope>
    <source>
        <strain evidence="2 3">ORNL</strain>
    </source>
</reference>
<keyword evidence="3" id="KW-1185">Reference proteome</keyword>
<feature type="transmembrane region" description="Helical" evidence="1">
    <location>
        <begin position="124"/>
        <end position="141"/>
    </location>
</feature>
<evidence type="ECO:0000256" key="1">
    <source>
        <dbReference type="SAM" id="Phobius"/>
    </source>
</evidence>
<dbReference type="EMBL" id="CP042806">
    <property type="protein sequence ID" value="QEE26959.1"/>
    <property type="molecule type" value="Genomic_DNA"/>
</dbReference>
<dbReference type="OrthoDB" id="787156at2"/>
<protein>
    <recommendedName>
        <fullName evidence="4">Glycosyltransferase RgtA/B/C/D-like domain-containing protein</fullName>
    </recommendedName>
</protein>
<feature type="transmembrane region" description="Helical" evidence="1">
    <location>
        <begin position="218"/>
        <end position="239"/>
    </location>
</feature>
<feature type="transmembrane region" description="Helical" evidence="1">
    <location>
        <begin position="147"/>
        <end position="165"/>
    </location>
</feature>
<sequence length="541" mass="59020">MTISILLLSAIHSWLPLAALSSFVLLGLLYIVLFRGLSRKQHVLLVGILLASAFVAATVTLFFDDTSYDGRAYHTEAILALLRGVNPLYGHIPGSVWANHYPKATWYFASLVIYVFRNYQLGKVYTVILMLACMAYSGDFFRKRGVGSVNSLLLATVTALSPIALPQMMTFYVDGALGLLIVITILAAINIIYAPTPVDYALFATASSLAIAIKFTGLAYAVVLCCGLLAIELSLWLIFRRGPNAFRASGMAVLAAVSIGVLVLGYDPYVTNMKQGLHPLYPLAGPNKRDIMARQRPVVFAEYPDARLHEFAYSFFAQSQAIQNRTESSHLKIPFTVSKRELMSFINPDAMLAGWGVFFSGITLVSLILFLRVKGWREIPAVLALGFVAATAVINPEFWWARFAPQIAVVPALLLMPVFRTSSSRMLAAARLVVALFFLNNLICGAVLAGASYAKSKKLNGELAQLAQASGKGEYWAYNMPGNKVHYDQFSGRKGIVICPQIDAPRALLPSDGFPLSTNIVRPEAHVLLVRGKCSSGPPLQ</sequence>
<proteinExistence type="predicted"/>
<feature type="transmembrane region" description="Helical" evidence="1">
    <location>
        <begin position="378"/>
        <end position="394"/>
    </location>
</feature>
<feature type="transmembrane region" description="Helical" evidence="1">
    <location>
        <begin position="100"/>
        <end position="117"/>
    </location>
</feature>
<feature type="transmembrane region" description="Helical" evidence="1">
    <location>
        <begin position="246"/>
        <end position="266"/>
    </location>
</feature>
<dbReference type="AlphaFoldDB" id="A0A5B9E595"/>
<feature type="transmembrane region" description="Helical" evidence="1">
    <location>
        <begin position="43"/>
        <end position="63"/>
    </location>
</feature>
<keyword evidence="1" id="KW-0812">Transmembrane</keyword>
<feature type="transmembrane region" description="Helical" evidence="1">
    <location>
        <begin position="177"/>
        <end position="198"/>
    </location>
</feature>
<feature type="transmembrane region" description="Helical" evidence="1">
    <location>
        <begin position="352"/>
        <end position="371"/>
    </location>
</feature>